<feature type="region of interest" description="Disordered" evidence="1">
    <location>
        <begin position="1"/>
        <end position="21"/>
    </location>
</feature>
<sequence length="267" mass="29067">MAHANQAPANAEGPTSHTQIQAAGLAKLREPFPKAQINPLPKIICGQCSKSPTKECGNHRKGKCRECDNWITSAHMHLDYVGHAELTNRLLEADLLWDWEPLAVDDAGLPKFDGFGGLWIRLTVCGHTRLGYGDSQGKSGPNAVKEAIGDALRNAAMRFGAALDLWAKSDLREAQAEHPKTADEDGAPARGAQSEPQHARPAEQRPTVTPEQTQQSTLDQFKSKVADGWGDLHKMRQNLLEAKAEALVNEVVPPPPRTTRRRGSGNC</sequence>
<name>D9WWY3_9ACTN</name>
<organism evidence="2 3">
    <name type="scientific">Streptomyces himastatinicus ATCC 53653</name>
    <dbReference type="NCBI Taxonomy" id="457427"/>
    <lineage>
        <taxon>Bacteria</taxon>
        <taxon>Bacillati</taxon>
        <taxon>Actinomycetota</taxon>
        <taxon>Actinomycetes</taxon>
        <taxon>Kitasatosporales</taxon>
        <taxon>Streptomycetaceae</taxon>
        <taxon>Streptomyces</taxon>
        <taxon>Streptomyces violaceusniger group</taxon>
    </lineage>
</organism>
<dbReference type="RefSeq" id="WP_009721208.1">
    <property type="nucleotide sequence ID" value="NZ_GG657755.1"/>
</dbReference>
<evidence type="ECO:0000313" key="3">
    <source>
        <dbReference type="Proteomes" id="UP000003963"/>
    </source>
</evidence>
<dbReference type="Proteomes" id="UP000003963">
    <property type="component" value="Unassembled WGS sequence"/>
</dbReference>
<evidence type="ECO:0000256" key="1">
    <source>
        <dbReference type="SAM" id="MobiDB-lite"/>
    </source>
</evidence>
<gene>
    <name evidence="2" type="ORF">SSOG_09125</name>
</gene>
<protein>
    <submittedName>
        <fullName evidence="2">Uncharacterized protein</fullName>
    </submittedName>
</protein>
<accession>D9WWY3</accession>
<proteinExistence type="predicted"/>
<dbReference type="AlphaFoldDB" id="D9WWY3"/>
<reference evidence="2 3" key="1">
    <citation type="submission" date="2009-02" db="EMBL/GenBank/DDBJ databases">
        <title>Annotation of Streptomyces hygroscopicus strain ATCC 53653.</title>
        <authorList>
            <consortium name="The Broad Institute Genome Sequencing Platform"/>
            <consortium name="Broad Institute Microbial Sequencing Center"/>
            <person name="Fischbach M."/>
            <person name="Godfrey P."/>
            <person name="Ward D."/>
            <person name="Young S."/>
            <person name="Zeng Q."/>
            <person name="Koehrsen M."/>
            <person name="Alvarado L."/>
            <person name="Berlin A.M."/>
            <person name="Bochicchio J."/>
            <person name="Borenstein D."/>
            <person name="Chapman S.B."/>
            <person name="Chen Z."/>
            <person name="Engels R."/>
            <person name="Freedman E."/>
            <person name="Gellesch M."/>
            <person name="Goldberg J."/>
            <person name="Griggs A."/>
            <person name="Gujja S."/>
            <person name="Heilman E.R."/>
            <person name="Heiman D.I."/>
            <person name="Hepburn T.A."/>
            <person name="Howarth C."/>
            <person name="Jen D."/>
            <person name="Larson L."/>
            <person name="Lewis B."/>
            <person name="Mehta T."/>
            <person name="Park D."/>
            <person name="Pearson M."/>
            <person name="Richards J."/>
            <person name="Roberts A."/>
            <person name="Saif S."/>
            <person name="Shea T.D."/>
            <person name="Shenoy N."/>
            <person name="Sisk P."/>
            <person name="Stolte C."/>
            <person name="Sykes S.N."/>
            <person name="Thomson T."/>
            <person name="Walk T."/>
            <person name="White J."/>
            <person name="Yandava C."/>
            <person name="Straight P."/>
            <person name="Clardy J."/>
            <person name="Hung D."/>
            <person name="Kolter R."/>
            <person name="Mekalanos J."/>
            <person name="Walker S."/>
            <person name="Walsh C.T."/>
            <person name="Wieland-Brown L.C."/>
            <person name="Haas B."/>
            <person name="Nusbaum C."/>
            <person name="Birren B."/>
        </authorList>
    </citation>
    <scope>NUCLEOTIDE SEQUENCE [LARGE SCALE GENOMIC DNA]</scope>
    <source>
        <strain evidence="2 3">ATCC 53653</strain>
    </source>
</reference>
<keyword evidence="3" id="KW-1185">Reference proteome</keyword>
<dbReference type="HOGENOM" id="CLU_1041773_0_0_11"/>
<dbReference type="EMBL" id="GG657755">
    <property type="protein sequence ID" value="EFL29411.1"/>
    <property type="molecule type" value="Genomic_DNA"/>
</dbReference>
<feature type="region of interest" description="Disordered" evidence="1">
    <location>
        <begin position="172"/>
        <end position="218"/>
    </location>
</feature>
<feature type="compositionally biased region" description="Polar residues" evidence="1">
    <location>
        <begin position="206"/>
        <end position="218"/>
    </location>
</feature>
<feature type="compositionally biased region" description="Basic and acidic residues" evidence="1">
    <location>
        <begin position="172"/>
        <end position="183"/>
    </location>
</feature>
<evidence type="ECO:0000313" key="2">
    <source>
        <dbReference type="EMBL" id="EFL29411.1"/>
    </source>
</evidence>